<evidence type="ECO:0000256" key="3">
    <source>
        <dbReference type="ARBA" id="ARBA00005062"/>
    </source>
</evidence>
<keyword evidence="8 11" id="KW-0560">Oxidoreductase</keyword>
<comment type="cofactor">
    <cofactor evidence="1">
        <name>a metal cation</name>
        <dbReference type="ChEBI" id="CHEBI:25213"/>
    </cofactor>
</comment>
<evidence type="ECO:0000256" key="8">
    <source>
        <dbReference type="ARBA" id="ARBA00023002"/>
    </source>
</evidence>
<keyword evidence="9 11" id="KW-0486">Methionine biosynthesis</keyword>
<dbReference type="GO" id="GO:0009086">
    <property type="term" value="P:methionine biosynthetic process"/>
    <property type="evidence" value="ECO:0007669"/>
    <property type="project" value="UniProtKB-KW"/>
</dbReference>
<dbReference type="Proteomes" id="UP001295423">
    <property type="component" value="Unassembled WGS sequence"/>
</dbReference>
<dbReference type="Gene3D" id="3.40.50.720">
    <property type="entry name" value="NAD(P)-binding Rossmann-like Domain"/>
    <property type="match status" value="1"/>
</dbReference>
<evidence type="ECO:0000259" key="13">
    <source>
        <dbReference type="Pfam" id="PF00742"/>
    </source>
</evidence>
<evidence type="ECO:0000256" key="11">
    <source>
        <dbReference type="RuleBase" id="RU000579"/>
    </source>
</evidence>
<comment type="caution">
    <text evidence="15">The sequence shown here is derived from an EMBL/GenBank/DDBJ whole genome shotgun (WGS) entry which is preliminary data.</text>
</comment>
<keyword evidence="16" id="KW-1185">Reference proteome</keyword>
<evidence type="ECO:0000259" key="14">
    <source>
        <dbReference type="Pfam" id="PF03447"/>
    </source>
</evidence>
<evidence type="ECO:0000256" key="7">
    <source>
        <dbReference type="ARBA" id="ARBA00022857"/>
    </source>
</evidence>
<dbReference type="GO" id="GO:0009090">
    <property type="term" value="P:homoserine biosynthetic process"/>
    <property type="evidence" value="ECO:0007669"/>
    <property type="project" value="TreeGrafter"/>
</dbReference>
<dbReference type="GO" id="GO:0050661">
    <property type="term" value="F:NADP binding"/>
    <property type="evidence" value="ECO:0007669"/>
    <property type="project" value="InterPro"/>
</dbReference>
<dbReference type="InterPro" id="IPR036291">
    <property type="entry name" value="NAD(P)-bd_dom_sf"/>
</dbReference>
<comment type="pathway">
    <text evidence="2 11">Amino-acid biosynthesis; L-threonine biosynthesis; L-threonine from L-aspartate: step 3/5.</text>
</comment>
<evidence type="ECO:0000256" key="4">
    <source>
        <dbReference type="ARBA" id="ARBA00013213"/>
    </source>
</evidence>
<evidence type="ECO:0000256" key="10">
    <source>
        <dbReference type="ARBA" id="ARBA00048841"/>
    </source>
</evidence>
<proteinExistence type="inferred from homology"/>
<evidence type="ECO:0000256" key="6">
    <source>
        <dbReference type="ARBA" id="ARBA00022697"/>
    </source>
</evidence>
<dbReference type="PROSITE" id="PS01042">
    <property type="entry name" value="HOMOSER_DHGENASE"/>
    <property type="match status" value="1"/>
</dbReference>
<feature type="domain" description="Homoserine dehydrogenase catalytic" evidence="13">
    <location>
        <begin position="136"/>
        <end position="333"/>
    </location>
</feature>
<protein>
    <recommendedName>
        <fullName evidence="4 11">Homoserine dehydrogenase</fullName>
        <ecNumber evidence="4 11">1.1.1.3</ecNumber>
    </recommendedName>
</protein>
<evidence type="ECO:0000256" key="9">
    <source>
        <dbReference type="ARBA" id="ARBA00023167"/>
    </source>
</evidence>
<evidence type="ECO:0000256" key="1">
    <source>
        <dbReference type="ARBA" id="ARBA00001920"/>
    </source>
</evidence>
<dbReference type="Gene3D" id="3.30.360.10">
    <property type="entry name" value="Dihydrodipicolinate Reductase, domain 2"/>
    <property type="match status" value="1"/>
</dbReference>
<dbReference type="FunFam" id="3.30.360.10:FF:000006">
    <property type="entry name" value="Bifunctional aspartokinase/homoserine dehydrogenase"/>
    <property type="match status" value="1"/>
</dbReference>
<dbReference type="GO" id="GO:0009088">
    <property type="term" value="P:threonine biosynthetic process"/>
    <property type="evidence" value="ECO:0007669"/>
    <property type="project" value="UniProtKB-KW"/>
</dbReference>
<name>A0AAD2CGK3_9STRA</name>
<organism evidence="15 16">
    <name type="scientific">Cylindrotheca closterium</name>
    <dbReference type="NCBI Taxonomy" id="2856"/>
    <lineage>
        <taxon>Eukaryota</taxon>
        <taxon>Sar</taxon>
        <taxon>Stramenopiles</taxon>
        <taxon>Ochrophyta</taxon>
        <taxon>Bacillariophyta</taxon>
        <taxon>Bacillariophyceae</taxon>
        <taxon>Bacillariophycidae</taxon>
        <taxon>Bacillariales</taxon>
        <taxon>Bacillariaceae</taxon>
        <taxon>Cylindrotheca</taxon>
    </lineage>
</organism>
<evidence type="ECO:0000313" key="16">
    <source>
        <dbReference type="Proteomes" id="UP001295423"/>
    </source>
</evidence>
<evidence type="ECO:0000256" key="2">
    <source>
        <dbReference type="ARBA" id="ARBA00005056"/>
    </source>
</evidence>
<dbReference type="PANTHER" id="PTHR43070:SF5">
    <property type="entry name" value="HOMOSERINE DEHYDROGENASE"/>
    <property type="match status" value="1"/>
</dbReference>
<dbReference type="InterPro" id="IPR019811">
    <property type="entry name" value="HDH_CS"/>
</dbReference>
<dbReference type="InterPro" id="IPR001342">
    <property type="entry name" value="HDH_cat"/>
</dbReference>
<evidence type="ECO:0000256" key="12">
    <source>
        <dbReference type="RuleBase" id="RU004171"/>
    </source>
</evidence>
<dbReference type="GO" id="GO:0004412">
    <property type="term" value="F:homoserine dehydrogenase activity"/>
    <property type="evidence" value="ECO:0007669"/>
    <property type="project" value="UniProtKB-EC"/>
</dbReference>
<dbReference type="SUPFAM" id="SSF51735">
    <property type="entry name" value="NAD(P)-binding Rossmann-fold domains"/>
    <property type="match status" value="1"/>
</dbReference>
<dbReference type="Pfam" id="PF00742">
    <property type="entry name" value="Homoserine_dh"/>
    <property type="match status" value="1"/>
</dbReference>
<feature type="domain" description="Aspartate/homoserine dehydrogenase NAD-binding" evidence="14">
    <location>
        <begin position="27"/>
        <end position="128"/>
    </location>
</feature>
<keyword evidence="6 11" id="KW-0791">Threonine biosynthesis</keyword>
<dbReference type="EMBL" id="CAKOGP040000269">
    <property type="protein sequence ID" value="CAJ1933380.1"/>
    <property type="molecule type" value="Genomic_DNA"/>
</dbReference>
<keyword evidence="5 11" id="KW-0028">Amino-acid biosynthesis</keyword>
<keyword evidence="7 11" id="KW-0521">NADP</keyword>
<comment type="catalytic activity">
    <reaction evidence="10">
        <text>L-homoserine + NADP(+) = L-aspartate 4-semialdehyde + NADPH + H(+)</text>
        <dbReference type="Rhea" id="RHEA:15761"/>
        <dbReference type="ChEBI" id="CHEBI:15378"/>
        <dbReference type="ChEBI" id="CHEBI:57476"/>
        <dbReference type="ChEBI" id="CHEBI:57783"/>
        <dbReference type="ChEBI" id="CHEBI:58349"/>
        <dbReference type="ChEBI" id="CHEBI:537519"/>
        <dbReference type="EC" id="1.1.1.3"/>
    </reaction>
    <physiologicalReaction direction="right-to-left" evidence="10">
        <dbReference type="Rhea" id="RHEA:15763"/>
    </physiologicalReaction>
</comment>
<dbReference type="PANTHER" id="PTHR43070">
    <property type="match status" value="1"/>
</dbReference>
<dbReference type="EC" id="1.1.1.3" evidence="4 11"/>
<evidence type="ECO:0000313" key="15">
    <source>
        <dbReference type="EMBL" id="CAJ1933380.1"/>
    </source>
</evidence>
<dbReference type="Pfam" id="PF03447">
    <property type="entry name" value="NAD_binding_3"/>
    <property type="match status" value="1"/>
</dbReference>
<dbReference type="InterPro" id="IPR005106">
    <property type="entry name" value="Asp/hSer_DH_NAD-bd"/>
</dbReference>
<gene>
    <name evidence="15" type="ORF">CYCCA115_LOCUS3280</name>
</gene>
<dbReference type="AlphaFoldDB" id="A0AAD2CGK3"/>
<dbReference type="InterPro" id="IPR011147">
    <property type="entry name" value="Bifunc_Aspkin/hSer_DH"/>
</dbReference>
<comment type="similarity">
    <text evidence="12">Belongs to the homoserine dehydrogenase family.</text>
</comment>
<dbReference type="SUPFAM" id="SSF55347">
    <property type="entry name" value="Glyceraldehyde-3-phosphate dehydrogenase-like, C-terminal domain"/>
    <property type="match status" value="1"/>
</dbReference>
<evidence type="ECO:0000256" key="5">
    <source>
        <dbReference type="ARBA" id="ARBA00022605"/>
    </source>
</evidence>
<sequence>MASKLVVAVVGYTGGVGTCLLKAMKKIDLKPYALVRSKTMKLGENGDDVSIDYSVLRDKLLEECKSCNGIPVIADVTASGQVQEHYQDWLQKGISVVAANKGIFAGPESKYQALLKASKEGNSRLLHETTVGAGLPVLGTLQGLKASSHSIVTVEGILSGTLAFVLGQLAGGKATLSEAVKQAKELGYTEPDPRDDLNGMDVARKAVILARLAGVTGIELDAMQIESLVPESLKDCSVPDFMEQLPNFDASMAEKVAAVEAAGGRLHYAAKVIVAEKKVEVGLLSCEASHPFNNAGPDNMVAMTTDFYTRPLVVQGAGAGGDVTATGVLSDILQCAYK</sequence>
<reference evidence="15" key="1">
    <citation type="submission" date="2023-08" db="EMBL/GenBank/DDBJ databases">
        <authorList>
            <person name="Audoor S."/>
            <person name="Bilcke G."/>
        </authorList>
    </citation>
    <scope>NUCLEOTIDE SEQUENCE</scope>
</reference>
<comment type="pathway">
    <text evidence="3 11">Amino-acid biosynthesis; L-methionine biosynthesis via de novo pathway; L-homoserine from L-aspartate: step 3/3.</text>
</comment>
<accession>A0AAD2CGK3</accession>